<organism evidence="10 11">
    <name type="scientific">Fusobacterium ulcerans</name>
    <dbReference type="NCBI Taxonomy" id="861"/>
    <lineage>
        <taxon>Bacteria</taxon>
        <taxon>Fusobacteriati</taxon>
        <taxon>Fusobacteriota</taxon>
        <taxon>Fusobacteriia</taxon>
        <taxon>Fusobacteriales</taxon>
        <taxon>Fusobacteriaceae</taxon>
        <taxon>Fusobacterium</taxon>
    </lineage>
</organism>
<dbReference type="AlphaFoldDB" id="A0AAX1TQR4"/>
<keyword evidence="5 8" id="KW-1133">Transmembrane helix</keyword>
<feature type="transmembrane region" description="Helical" evidence="8">
    <location>
        <begin position="120"/>
        <end position="141"/>
    </location>
</feature>
<feature type="transmembrane region" description="Helical" evidence="8">
    <location>
        <begin position="76"/>
        <end position="100"/>
    </location>
</feature>
<sequence length="152" mass="16736">MSVEKIIFQIAAAIFTTFGFGLMFNIKHKNLFHTSIAGGLSWAVYLLGQHLNYSEGLTFFIATFALALYSEAVSRIIYTPVTTILIAALIPLAPGGGIYYTMYNLIDKNYPMAVQKGIQTFIIAGAMAVGIFSASTVFRLYDEIKSRVNKNT</sequence>
<evidence type="ECO:0000313" key="11">
    <source>
        <dbReference type="Proteomes" id="UP000249008"/>
    </source>
</evidence>
<dbReference type="PANTHER" id="PTHR34390">
    <property type="entry name" value="UPF0442 PROTEIN YJJB-RELATED"/>
    <property type="match status" value="1"/>
</dbReference>
<dbReference type="GO" id="GO:0005886">
    <property type="term" value="C:plasma membrane"/>
    <property type="evidence" value="ECO:0007669"/>
    <property type="project" value="UniProtKB-SubCell"/>
</dbReference>
<dbReference type="InterPro" id="IPR050539">
    <property type="entry name" value="ThrE_Dicarb/AminoAcid_Exp"/>
</dbReference>
<keyword evidence="2" id="KW-1003">Cell membrane</keyword>
<reference evidence="10 11" key="1">
    <citation type="submission" date="2018-06" db="EMBL/GenBank/DDBJ databases">
        <authorList>
            <consortium name="Pathogen Informatics"/>
            <person name="Doyle S."/>
        </authorList>
    </citation>
    <scope>NUCLEOTIDE SEQUENCE [LARGE SCALE GENOMIC DNA]</scope>
    <source>
        <strain evidence="10 11">NCTC12112</strain>
    </source>
</reference>
<evidence type="ECO:0000256" key="8">
    <source>
        <dbReference type="SAM" id="Phobius"/>
    </source>
</evidence>
<evidence type="ECO:0000256" key="5">
    <source>
        <dbReference type="ARBA" id="ARBA00022989"/>
    </source>
</evidence>
<evidence type="ECO:0000313" key="10">
    <source>
        <dbReference type="EMBL" id="SQJ06679.1"/>
    </source>
</evidence>
<dbReference type="EMBL" id="LS483487">
    <property type="protein sequence ID" value="SQJ06679.1"/>
    <property type="molecule type" value="Genomic_DNA"/>
</dbReference>
<dbReference type="Pfam" id="PF12821">
    <property type="entry name" value="ThrE_2"/>
    <property type="match status" value="1"/>
</dbReference>
<keyword evidence="3" id="KW-0997">Cell inner membrane</keyword>
<dbReference type="GeneID" id="78453292"/>
<feature type="transmembrane region" description="Helical" evidence="8">
    <location>
        <begin position="53"/>
        <end position="69"/>
    </location>
</feature>
<name>A0AAX1TQR4_9FUSO</name>
<dbReference type="KEGG" id="ful:C4N20_00620"/>
<dbReference type="PANTHER" id="PTHR34390:SF1">
    <property type="entry name" value="SUCCINATE TRANSPORTER SUBUNIT YJJB-RELATED"/>
    <property type="match status" value="1"/>
</dbReference>
<dbReference type="Proteomes" id="UP000249008">
    <property type="component" value="Chromosome 1"/>
</dbReference>
<evidence type="ECO:0000256" key="3">
    <source>
        <dbReference type="ARBA" id="ARBA00022519"/>
    </source>
</evidence>
<accession>A0AAX1TQR4</accession>
<dbReference type="RefSeq" id="WP_005981964.1">
    <property type="nucleotide sequence ID" value="NZ_BAABXY010000001.1"/>
</dbReference>
<dbReference type="InterPro" id="IPR024528">
    <property type="entry name" value="ThrE_2"/>
</dbReference>
<protein>
    <submittedName>
        <fullName evidence="10">Uncharacterized conserved protein</fullName>
    </submittedName>
</protein>
<comment type="subcellular location">
    <subcellularLocation>
        <location evidence="1">Cell membrane</location>
        <topology evidence="1">Multi-pass membrane protein</topology>
    </subcellularLocation>
</comment>
<proteinExistence type="inferred from homology"/>
<keyword evidence="6 8" id="KW-0472">Membrane</keyword>
<keyword evidence="4 8" id="KW-0812">Transmembrane</keyword>
<evidence type="ECO:0000259" key="9">
    <source>
        <dbReference type="Pfam" id="PF12821"/>
    </source>
</evidence>
<feature type="transmembrane region" description="Helical" evidence="8">
    <location>
        <begin position="6"/>
        <end position="24"/>
    </location>
</feature>
<evidence type="ECO:0000256" key="4">
    <source>
        <dbReference type="ARBA" id="ARBA00022692"/>
    </source>
</evidence>
<evidence type="ECO:0000256" key="7">
    <source>
        <dbReference type="ARBA" id="ARBA00034125"/>
    </source>
</evidence>
<feature type="domain" description="Threonine/Serine exporter ThrE" evidence="9">
    <location>
        <begin position="9"/>
        <end position="136"/>
    </location>
</feature>
<evidence type="ECO:0000256" key="1">
    <source>
        <dbReference type="ARBA" id="ARBA00004651"/>
    </source>
</evidence>
<comment type="similarity">
    <text evidence="7">Belongs to the ThrE exporter (TC 2.A.79) family.</text>
</comment>
<evidence type="ECO:0000256" key="2">
    <source>
        <dbReference type="ARBA" id="ARBA00022475"/>
    </source>
</evidence>
<evidence type="ECO:0000256" key="6">
    <source>
        <dbReference type="ARBA" id="ARBA00023136"/>
    </source>
</evidence>
<dbReference type="GO" id="GO:0015744">
    <property type="term" value="P:succinate transport"/>
    <property type="evidence" value="ECO:0007669"/>
    <property type="project" value="TreeGrafter"/>
</dbReference>
<gene>
    <name evidence="10" type="ORF">NCTC12112_01995</name>
</gene>